<keyword evidence="2" id="KW-1133">Transmembrane helix</keyword>
<dbReference type="InParanoid" id="A0A4W3J7T8"/>
<reference evidence="7" key="1">
    <citation type="journal article" date="2006" name="Science">
        <title>Ancient noncoding elements conserved in the human genome.</title>
        <authorList>
            <person name="Venkatesh B."/>
            <person name="Kirkness E.F."/>
            <person name="Loh Y.H."/>
            <person name="Halpern A.L."/>
            <person name="Lee A.P."/>
            <person name="Johnson J."/>
            <person name="Dandona N."/>
            <person name="Viswanathan L.D."/>
            <person name="Tay A."/>
            <person name="Venter J.C."/>
            <person name="Strausberg R.L."/>
            <person name="Brenner S."/>
        </authorList>
    </citation>
    <scope>NUCLEOTIDE SEQUENCE [LARGE SCALE GENOMIC DNA]</scope>
</reference>
<reference evidence="6" key="4">
    <citation type="submission" date="2025-08" db="UniProtKB">
        <authorList>
            <consortium name="Ensembl"/>
        </authorList>
    </citation>
    <scope>IDENTIFICATION</scope>
</reference>
<evidence type="ECO:0000256" key="3">
    <source>
        <dbReference type="SAM" id="SignalP"/>
    </source>
</evidence>
<dbReference type="InterPro" id="IPR050650">
    <property type="entry name" value="Type-II_Cytokine-TF_Rcpt"/>
</dbReference>
<accession>A0A4W3J7T8</accession>
<evidence type="ECO:0000259" key="4">
    <source>
        <dbReference type="Pfam" id="PF01108"/>
    </source>
</evidence>
<evidence type="ECO:0000313" key="7">
    <source>
        <dbReference type="Proteomes" id="UP000314986"/>
    </source>
</evidence>
<evidence type="ECO:0000313" key="6">
    <source>
        <dbReference type="Ensembl" id="ENSCMIP00000038197.1"/>
    </source>
</evidence>
<keyword evidence="7" id="KW-1185">Reference proteome</keyword>
<reference evidence="6" key="5">
    <citation type="submission" date="2025-09" db="UniProtKB">
        <authorList>
            <consortium name="Ensembl"/>
        </authorList>
    </citation>
    <scope>IDENTIFICATION</scope>
</reference>
<feature type="region of interest" description="Disordered" evidence="1">
    <location>
        <begin position="320"/>
        <end position="360"/>
    </location>
</feature>
<reference evidence="7" key="3">
    <citation type="journal article" date="2014" name="Nature">
        <title>Elephant shark genome provides unique insights into gnathostome evolution.</title>
        <authorList>
            <consortium name="International Elephant Shark Genome Sequencing Consortium"/>
            <person name="Venkatesh B."/>
            <person name="Lee A.P."/>
            <person name="Ravi V."/>
            <person name="Maurya A.K."/>
            <person name="Lian M.M."/>
            <person name="Swann J.B."/>
            <person name="Ohta Y."/>
            <person name="Flajnik M.F."/>
            <person name="Sutoh Y."/>
            <person name="Kasahara M."/>
            <person name="Hoon S."/>
            <person name="Gangu V."/>
            <person name="Roy S.W."/>
            <person name="Irimia M."/>
            <person name="Korzh V."/>
            <person name="Kondrychyn I."/>
            <person name="Lim Z.W."/>
            <person name="Tay B.H."/>
            <person name="Tohari S."/>
            <person name="Kong K.W."/>
            <person name="Ho S."/>
            <person name="Lorente-Galdos B."/>
            <person name="Quilez J."/>
            <person name="Marques-Bonet T."/>
            <person name="Raney B.J."/>
            <person name="Ingham P.W."/>
            <person name="Tay A."/>
            <person name="Hillier L.W."/>
            <person name="Minx P."/>
            <person name="Boehm T."/>
            <person name="Wilson R.K."/>
            <person name="Brenner S."/>
            <person name="Warren W.C."/>
        </authorList>
    </citation>
    <scope>NUCLEOTIDE SEQUENCE [LARGE SCALE GENOMIC DNA]</scope>
</reference>
<keyword evidence="3" id="KW-0732">Signal</keyword>
<dbReference type="AlphaFoldDB" id="A0A4W3J7T8"/>
<dbReference type="Pfam" id="PF01108">
    <property type="entry name" value="Tissue_fac"/>
    <property type="match status" value="1"/>
</dbReference>
<dbReference type="PANTHER" id="PTHR20859:SF53">
    <property type="entry name" value="INTERLEUKIN-22 RECEPTOR SUBUNIT ALPHA-1"/>
    <property type="match status" value="1"/>
</dbReference>
<keyword evidence="2" id="KW-0812">Transmembrane</keyword>
<dbReference type="SUPFAM" id="SSF49265">
    <property type="entry name" value="Fibronectin type III"/>
    <property type="match status" value="2"/>
</dbReference>
<organism evidence="6 7">
    <name type="scientific">Callorhinchus milii</name>
    <name type="common">Ghost shark</name>
    <dbReference type="NCBI Taxonomy" id="7868"/>
    <lineage>
        <taxon>Eukaryota</taxon>
        <taxon>Metazoa</taxon>
        <taxon>Chordata</taxon>
        <taxon>Craniata</taxon>
        <taxon>Vertebrata</taxon>
        <taxon>Chondrichthyes</taxon>
        <taxon>Holocephali</taxon>
        <taxon>Chimaeriformes</taxon>
        <taxon>Callorhinchidae</taxon>
        <taxon>Callorhinchus</taxon>
    </lineage>
</organism>
<evidence type="ECO:0000259" key="5">
    <source>
        <dbReference type="Pfam" id="PF09294"/>
    </source>
</evidence>
<dbReference type="Pfam" id="PF09294">
    <property type="entry name" value="Interfer-bind"/>
    <property type="match status" value="1"/>
</dbReference>
<evidence type="ECO:0000256" key="1">
    <source>
        <dbReference type="SAM" id="MobiDB-lite"/>
    </source>
</evidence>
<name>A0A4W3J7T8_CALMI</name>
<feature type="domain" description="Fibronectin type-III" evidence="4">
    <location>
        <begin position="6"/>
        <end position="105"/>
    </location>
</feature>
<evidence type="ECO:0000256" key="2">
    <source>
        <dbReference type="SAM" id="Phobius"/>
    </source>
</evidence>
<dbReference type="PANTHER" id="PTHR20859">
    <property type="entry name" value="INTERFERON/INTERLEUKIN RECEPTOR"/>
    <property type="match status" value="1"/>
</dbReference>
<gene>
    <name evidence="6" type="primary">LOC103179443</name>
</gene>
<feature type="signal peptide" evidence="3">
    <location>
        <begin position="1"/>
        <end position="17"/>
    </location>
</feature>
<dbReference type="Proteomes" id="UP000314986">
    <property type="component" value="Unassembled WGS sequence"/>
</dbReference>
<dbReference type="Gene3D" id="2.60.40.10">
    <property type="entry name" value="Immunoglobulins"/>
    <property type="match status" value="2"/>
</dbReference>
<dbReference type="InterPro" id="IPR003961">
    <property type="entry name" value="FN3_dom"/>
</dbReference>
<dbReference type="GeneTree" id="ENSGT00940000157314"/>
<feature type="chain" id="PRO_5021314291" evidence="3">
    <location>
        <begin position="18"/>
        <end position="514"/>
    </location>
</feature>
<dbReference type="InterPro" id="IPR013783">
    <property type="entry name" value="Ig-like_fold"/>
</dbReference>
<proteinExistence type="predicted"/>
<feature type="transmembrane region" description="Helical" evidence="2">
    <location>
        <begin position="228"/>
        <end position="250"/>
    </location>
</feature>
<dbReference type="InterPro" id="IPR015373">
    <property type="entry name" value="Interferon/interleukin_rcp_dom"/>
</dbReference>
<dbReference type="GO" id="GO:0005886">
    <property type="term" value="C:plasma membrane"/>
    <property type="evidence" value="ECO:0007669"/>
    <property type="project" value="TreeGrafter"/>
</dbReference>
<feature type="compositionally biased region" description="Low complexity" evidence="1">
    <location>
        <begin position="351"/>
        <end position="360"/>
    </location>
</feature>
<sequence>LWNFSFYLFFFINKGSSTHGIESATNVIFQSVNFKNILIWYQKGNFSPGAVYDYKFTFEIYGDELWKNKTECQHITACECDLTNETEKDIEWFYARVISNRTNSTWSLSERFCPFENTTIEAPGIKYKTSARSISISVELPKFPCSRKSSCSIEGKFGTTEYSVKLRRKHSNETQTYRSATREHLKIETLEPETYYCGTVQLLLERNINKKQSKTVEFCFYTLKDVPYNILVVFLFLGTVIISTICCLAYRYVTLGQRLPASLNLGSLLNRNPSTPTLSLVTRSESTEGDYEFQQVISMKDIRHLADPEQNHRCKSVASVNPGKTWVPQPQSSSQQGDFTANHQRANVRHSSPQAVSSVNSSPYCPQLAASLQTTGYASQNGSVPLTQTYGTILTGSPKNSNCLNADMQLDNEGSPLRVASEVYLSNNGVSLAERGFALDLKYVVNNGEQAALLQTVKDETLSQLQTLMPLIESEIPAFQYTRQESQVIGKPTSPSPPATDVLEGWEIQVLMED</sequence>
<protein>
    <submittedName>
        <fullName evidence="6">Interleukin-22 receptor subunit alpha-1-like</fullName>
    </submittedName>
</protein>
<dbReference type="STRING" id="7868.ENSCMIP00000038197"/>
<dbReference type="GO" id="GO:0004896">
    <property type="term" value="F:cytokine receptor activity"/>
    <property type="evidence" value="ECO:0007669"/>
    <property type="project" value="TreeGrafter"/>
</dbReference>
<feature type="compositionally biased region" description="Polar residues" evidence="1">
    <location>
        <begin position="328"/>
        <end position="345"/>
    </location>
</feature>
<feature type="domain" description="Interferon/interleukin receptor" evidence="5">
    <location>
        <begin position="118"/>
        <end position="222"/>
    </location>
</feature>
<dbReference type="Ensembl" id="ENSCMIT00000038747.1">
    <property type="protein sequence ID" value="ENSCMIP00000038197.1"/>
    <property type="gene ID" value="ENSCMIG00000016051.1"/>
</dbReference>
<keyword evidence="2" id="KW-0472">Membrane</keyword>
<dbReference type="InterPro" id="IPR036116">
    <property type="entry name" value="FN3_sf"/>
</dbReference>
<reference evidence="7" key="2">
    <citation type="journal article" date="2007" name="PLoS Biol.">
        <title>Survey sequencing and comparative analysis of the elephant shark (Callorhinchus milii) genome.</title>
        <authorList>
            <person name="Venkatesh B."/>
            <person name="Kirkness E.F."/>
            <person name="Loh Y.H."/>
            <person name="Halpern A.L."/>
            <person name="Lee A.P."/>
            <person name="Johnson J."/>
            <person name="Dandona N."/>
            <person name="Viswanathan L.D."/>
            <person name="Tay A."/>
            <person name="Venter J.C."/>
            <person name="Strausberg R.L."/>
            <person name="Brenner S."/>
        </authorList>
    </citation>
    <scope>NUCLEOTIDE SEQUENCE [LARGE SCALE GENOMIC DNA]</scope>
</reference>